<keyword evidence="13" id="KW-1003">Cell membrane</keyword>
<dbReference type="Proteomes" id="UP000217771">
    <property type="component" value="Unassembled WGS sequence"/>
</dbReference>
<feature type="binding site" evidence="12">
    <location>
        <position position="178"/>
    </location>
    <ligand>
        <name>Mg(2+)</name>
        <dbReference type="ChEBI" id="CHEBI:18420"/>
    </ligand>
</feature>
<dbReference type="RefSeq" id="WP_095620509.1">
    <property type="nucleotide sequence ID" value="NZ_NSKB01000003.1"/>
</dbReference>
<comment type="similarity">
    <text evidence="1 11 13">Belongs to the ApbE family.</text>
</comment>
<evidence type="ECO:0000256" key="9">
    <source>
        <dbReference type="ARBA" id="ARBA00031306"/>
    </source>
</evidence>
<evidence type="ECO:0000313" key="15">
    <source>
        <dbReference type="Proteomes" id="UP000217771"/>
    </source>
</evidence>
<keyword evidence="13" id="KW-0997">Cell inner membrane</keyword>
<protein>
    <recommendedName>
        <fullName evidence="3 11">FAD:protein FMN transferase</fullName>
        <ecNumber evidence="2 11">2.7.1.180</ecNumber>
    </recommendedName>
    <alternativeName>
        <fullName evidence="9 11">Flavin transferase</fullName>
    </alternativeName>
</protein>
<reference evidence="14 15" key="1">
    <citation type="submission" date="2017-08" db="EMBL/GenBank/DDBJ databases">
        <title>Halomonas alkalisoli sp. nov., isolated from saline alkaline soil.</title>
        <authorList>
            <person name="Wang D."/>
            <person name="Zhang G."/>
        </authorList>
    </citation>
    <scope>NUCLEOTIDE SEQUENCE [LARGE SCALE GENOMIC DNA]</scope>
    <source>
        <strain evidence="14 15">WRN001</strain>
    </source>
</reference>
<dbReference type="GO" id="GO:0016740">
    <property type="term" value="F:transferase activity"/>
    <property type="evidence" value="ECO:0007669"/>
    <property type="project" value="UniProtKB-UniRule"/>
</dbReference>
<gene>
    <name evidence="14" type="ORF">CK498_08860</name>
</gene>
<keyword evidence="6 11" id="KW-0479">Metal-binding</keyword>
<dbReference type="Pfam" id="PF02424">
    <property type="entry name" value="ApbE"/>
    <property type="match status" value="1"/>
</dbReference>
<evidence type="ECO:0000256" key="10">
    <source>
        <dbReference type="ARBA" id="ARBA00048540"/>
    </source>
</evidence>
<evidence type="ECO:0000256" key="4">
    <source>
        <dbReference type="ARBA" id="ARBA00022630"/>
    </source>
</evidence>
<comment type="caution">
    <text evidence="14">The sequence shown here is derived from an EMBL/GenBank/DDBJ whole genome shotgun (WGS) entry which is preliminary data.</text>
</comment>
<dbReference type="PIRSF" id="PIRSF006268">
    <property type="entry name" value="ApbE"/>
    <property type="match status" value="1"/>
</dbReference>
<evidence type="ECO:0000256" key="1">
    <source>
        <dbReference type="ARBA" id="ARBA00008282"/>
    </source>
</evidence>
<keyword evidence="7 11" id="KW-0274">FAD</keyword>
<evidence type="ECO:0000256" key="12">
    <source>
        <dbReference type="PIRSR" id="PIRSR006268-2"/>
    </source>
</evidence>
<evidence type="ECO:0000313" key="14">
    <source>
        <dbReference type="EMBL" id="PAU77340.1"/>
    </source>
</evidence>
<evidence type="ECO:0000256" key="13">
    <source>
        <dbReference type="RuleBase" id="RU363002"/>
    </source>
</evidence>
<feature type="binding site" evidence="12">
    <location>
        <position position="293"/>
    </location>
    <ligand>
        <name>Mg(2+)</name>
        <dbReference type="ChEBI" id="CHEBI:18420"/>
    </ligand>
</feature>
<dbReference type="OrthoDB" id="9778595at2"/>
<dbReference type="EMBL" id="NSKB01000003">
    <property type="protein sequence ID" value="PAU77340.1"/>
    <property type="molecule type" value="Genomic_DNA"/>
</dbReference>
<dbReference type="PANTHER" id="PTHR30040:SF2">
    <property type="entry name" value="FAD:PROTEIN FMN TRANSFERASE"/>
    <property type="match status" value="1"/>
</dbReference>
<dbReference type="PROSITE" id="PS51257">
    <property type="entry name" value="PROKAR_LIPOPROTEIN"/>
    <property type="match status" value="1"/>
</dbReference>
<proteinExistence type="inferred from homology"/>
<evidence type="ECO:0000256" key="6">
    <source>
        <dbReference type="ARBA" id="ARBA00022723"/>
    </source>
</evidence>
<dbReference type="PANTHER" id="PTHR30040">
    <property type="entry name" value="THIAMINE BIOSYNTHESIS LIPOPROTEIN APBE"/>
    <property type="match status" value="1"/>
</dbReference>
<comment type="function">
    <text evidence="13">Flavin transferase that catalyzes the transfer of the FMN moiety of FAD and its covalent binding to the hydroxyl group of a threonine residue in a target flavoprotein.</text>
</comment>
<keyword evidence="15" id="KW-1185">Reference proteome</keyword>
<keyword evidence="13" id="KW-0449">Lipoprotein</keyword>
<evidence type="ECO:0000256" key="7">
    <source>
        <dbReference type="ARBA" id="ARBA00022827"/>
    </source>
</evidence>
<organism evidence="14 15">
    <name type="scientific">Halomonas salipaludis</name>
    <dbReference type="NCBI Taxonomy" id="2032625"/>
    <lineage>
        <taxon>Bacteria</taxon>
        <taxon>Pseudomonadati</taxon>
        <taxon>Pseudomonadota</taxon>
        <taxon>Gammaproteobacteria</taxon>
        <taxon>Oceanospirillales</taxon>
        <taxon>Halomonadaceae</taxon>
        <taxon>Halomonas</taxon>
    </lineage>
</organism>
<evidence type="ECO:0000256" key="2">
    <source>
        <dbReference type="ARBA" id="ARBA00011955"/>
    </source>
</evidence>
<evidence type="ECO:0000256" key="8">
    <source>
        <dbReference type="ARBA" id="ARBA00022842"/>
    </source>
</evidence>
<comment type="catalytic activity">
    <reaction evidence="10 11 13">
        <text>L-threonyl-[protein] + FAD = FMN-L-threonyl-[protein] + AMP + H(+)</text>
        <dbReference type="Rhea" id="RHEA:36847"/>
        <dbReference type="Rhea" id="RHEA-COMP:11060"/>
        <dbReference type="Rhea" id="RHEA-COMP:11061"/>
        <dbReference type="ChEBI" id="CHEBI:15378"/>
        <dbReference type="ChEBI" id="CHEBI:30013"/>
        <dbReference type="ChEBI" id="CHEBI:57692"/>
        <dbReference type="ChEBI" id="CHEBI:74257"/>
        <dbReference type="ChEBI" id="CHEBI:456215"/>
        <dbReference type="EC" id="2.7.1.180"/>
    </reaction>
</comment>
<dbReference type="EC" id="2.7.1.180" evidence="2 11"/>
<evidence type="ECO:0000256" key="11">
    <source>
        <dbReference type="PIRNR" id="PIRNR006268"/>
    </source>
</evidence>
<keyword evidence="8 11" id="KW-0460">Magnesium</keyword>
<dbReference type="GO" id="GO:0046872">
    <property type="term" value="F:metal ion binding"/>
    <property type="evidence" value="ECO:0007669"/>
    <property type="project" value="UniProtKB-UniRule"/>
</dbReference>
<dbReference type="AlphaFoldDB" id="A0A2A2EXQ9"/>
<keyword evidence="13" id="KW-0472">Membrane</keyword>
<sequence>MYVTRFIVPLLLAVLVAGCGERDPELDSPVRLEGNIFGSFYQVTIADPLTRSQAEALEEGFVAELDDVDAAMSIYRDDSELMDLNRTPVDEWLALSNALFEVLAVSQSVAGKSDGSFDVTVGGLVNLWSFGSEARPQEVPSPDVLAERLAEVGHDKLELDASETRARRTGDVFIDLGGVAKGYGTDRVAAYLDAQGIEHYLVNLGGDLIVKGYRDEEQNPWRIGVEVPDGSRQVAHHTLPLHDISVATSGDYRNYFEAQGQRYSHTIDPRSGMPIEHALASATVLHPSNAWADAWATALMTLGPDDGLRLAEQHDLMVLLLVREGDGWATRVSSALIDYFGIETLADIGIDVDD</sequence>
<name>A0A2A2EXQ9_9GAMM</name>
<evidence type="ECO:0000256" key="5">
    <source>
        <dbReference type="ARBA" id="ARBA00022679"/>
    </source>
</evidence>
<dbReference type="Gene3D" id="3.10.520.10">
    <property type="entry name" value="ApbE-like domains"/>
    <property type="match status" value="1"/>
</dbReference>
<keyword evidence="5 11" id="KW-0808">Transferase</keyword>
<feature type="binding site" evidence="12">
    <location>
        <position position="297"/>
    </location>
    <ligand>
        <name>Mg(2+)</name>
        <dbReference type="ChEBI" id="CHEBI:18420"/>
    </ligand>
</feature>
<comment type="cofactor">
    <cofactor evidence="12">
        <name>Mg(2+)</name>
        <dbReference type="ChEBI" id="CHEBI:18420"/>
    </cofactor>
    <cofactor evidence="12">
        <name>Mn(2+)</name>
        <dbReference type="ChEBI" id="CHEBI:29035"/>
    </cofactor>
    <text evidence="12">Magnesium. Can also use manganese.</text>
</comment>
<dbReference type="GO" id="GO:0005886">
    <property type="term" value="C:plasma membrane"/>
    <property type="evidence" value="ECO:0007669"/>
    <property type="project" value="UniProtKB-SubCell"/>
</dbReference>
<keyword evidence="4 11" id="KW-0285">Flavoprotein</keyword>
<dbReference type="InterPro" id="IPR024932">
    <property type="entry name" value="ApbE"/>
</dbReference>
<evidence type="ECO:0000256" key="3">
    <source>
        <dbReference type="ARBA" id="ARBA00016337"/>
    </source>
</evidence>
<dbReference type="InterPro" id="IPR003374">
    <property type="entry name" value="ApbE-like_sf"/>
</dbReference>
<dbReference type="SUPFAM" id="SSF143631">
    <property type="entry name" value="ApbE-like"/>
    <property type="match status" value="1"/>
</dbReference>
<comment type="subcellular location">
    <subcellularLocation>
        <location evidence="13">Cell inner membrane</location>
        <topology evidence="13">Lipid-anchor</topology>
        <orientation evidence="13">Periplasmic side</orientation>
    </subcellularLocation>
</comment>
<accession>A0A2A2EXQ9</accession>